<sequence length="139" mass="15874">MTRETMAKDKPALIAKTTLRRSLRPIWYNLKAMSLDLLWKLTTRSERASRKERCSGGSLPSSWRPIRSFLERSLSLLFSRKLCLNDPTGAVNLCACVILFIAKDETMMVLRQRAFLNGTEEERMKGVLPVGVAKRRKST</sequence>
<accession>A0AAQ3MVR6</accession>
<dbReference type="Proteomes" id="UP001374535">
    <property type="component" value="Chromosome 9"/>
</dbReference>
<organism evidence="1 2">
    <name type="scientific">Vigna mungo</name>
    <name type="common">Black gram</name>
    <name type="synonym">Phaseolus mungo</name>
    <dbReference type="NCBI Taxonomy" id="3915"/>
    <lineage>
        <taxon>Eukaryota</taxon>
        <taxon>Viridiplantae</taxon>
        <taxon>Streptophyta</taxon>
        <taxon>Embryophyta</taxon>
        <taxon>Tracheophyta</taxon>
        <taxon>Spermatophyta</taxon>
        <taxon>Magnoliopsida</taxon>
        <taxon>eudicotyledons</taxon>
        <taxon>Gunneridae</taxon>
        <taxon>Pentapetalae</taxon>
        <taxon>rosids</taxon>
        <taxon>fabids</taxon>
        <taxon>Fabales</taxon>
        <taxon>Fabaceae</taxon>
        <taxon>Papilionoideae</taxon>
        <taxon>50 kb inversion clade</taxon>
        <taxon>NPAAA clade</taxon>
        <taxon>indigoferoid/millettioid clade</taxon>
        <taxon>Phaseoleae</taxon>
        <taxon>Vigna</taxon>
    </lineage>
</organism>
<evidence type="ECO:0000313" key="2">
    <source>
        <dbReference type="Proteomes" id="UP001374535"/>
    </source>
</evidence>
<dbReference type="AlphaFoldDB" id="A0AAQ3MVR6"/>
<dbReference type="EMBL" id="CP144692">
    <property type="protein sequence ID" value="WVY97695.1"/>
    <property type="molecule type" value="Genomic_DNA"/>
</dbReference>
<gene>
    <name evidence="1" type="ORF">V8G54_029846</name>
</gene>
<protein>
    <submittedName>
        <fullName evidence="1">Uncharacterized protein</fullName>
    </submittedName>
</protein>
<reference evidence="1 2" key="1">
    <citation type="journal article" date="2023" name="Life. Sci Alliance">
        <title>Evolutionary insights into 3D genome organization and epigenetic landscape of Vigna mungo.</title>
        <authorList>
            <person name="Junaid A."/>
            <person name="Singh B."/>
            <person name="Bhatia S."/>
        </authorList>
    </citation>
    <scope>NUCLEOTIDE SEQUENCE [LARGE SCALE GENOMIC DNA]</scope>
    <source>
        <strain evidence="1">Urdbean</strain>
    </source>
</reference>
<proteinExistence type="predicted"/>
<evidence type="ECO:0000313" key="1">
    <source>
        <dbReference type="EMBL" id="WVY97695.1"/>
    </source>
</evidence>
<name>A0AAQ3MVR6_VIGMU</name>
<keyword evidence="2" id="KW-1185">Reference proteome</keyword>